<evidence type="ECO:0000259" key="2">
    <source>
        <dbReference type="Pfam" id="PF22725"/>
    </source>
</evidence>
<feature type="domain" description="GFO/IDH/MocA-like oxidoreductase" evidence="2">
    <location>
        <begin position="146"/>
        <end position="277"/>
    </location>
</feature>
<dbReference type="Gene3D" id="3.30.360.10">
    <property type="entry name" value="Dihydrodipicolinate Reductase, domain 2"/>
    <property type="match status" value="1"/>
</dbReference>
<evidence type="ECO:0000259" key="1">
    <source>
        <dbReference type="Pfam" id="PF01408"/>
    </source>
</evidence>
<evidence type="ECO:0000313" key="4">
    <source>
        <dbReference type="Proteomes" id="UP001595904"/>
    </source>
</evidence>
<dbReference type="Proteomes" id="UP001595904">
    <property type="component" value="Unassembled WGS sequence"/>
</dbReference>
<sequence>MHVSQQTLKMAMVGGGTGSFIGPVHQLGAQLSGRIELVAGVFSSDPNRSLAAAAQYGVAPERCYRSHEEMFAVEARRDDGIDLVAIATPNHLHLPIALAAIEHGVHIISDKPATATLAEAVQLRDALRASDRAYALTFSYTAYPMVREARARVANGDIGRVRKVIVTYSQGWMASALERNGHPRAAWRTDPSRSGVGGCSADLGVHAFNLAEYLTHDVVTEMLCDVNPLVPDRALDDDCNVLLHFAKGGVGVLMASQVAFGERNGLSLQIYGDAGALHWSYDQPDALHLVKGGSREVLGPLSANLRVRVPLAPGIGNGLIAPFSVLYRDFASAIAGNRALLDGDLPGIEAGVRSMRFVETAVAASAARAGWTAL</sequence>
<keyword evidence="4" id="KW-1185">Reference proteome</keyword>
<dbReference type="PANTHER" id="PTHR43708:SF3">
    <property type="entry name" value="OXIDOREDUCTASE"/>
    <property type="match status" value="1"/>
</dbReference>
<comment type="caution">
    <text evidence="3">The sequence shown here is derived from an EMBL/GenBank/DDBJ whole genome shotgun (WGS) entry which is preliminary data.</text>
</comment>
<gene>
    <name evidence="3" type="ORF">ACFPN2_22700</name>
</gene>
<feature type="domain" description="Gfo/Idh/MocA-like oxidoreductase N-terminal" evidence="1">
    <location>
        <begin position="9"/>
        <end position="135"/>
    </location>
</feature>
<dbReference type="EMBL" id="JBHSDU010000010">
    <property type="protein sequence ID" value="MFC4311909.1"/>
    <property type="molecule type" value="Genomic_DNA"/>
</dbReference>
<accession>A0ABV8SZK1</accession>
<dbReference type="Pfam" id="PF22725">
    <property type="entry name" value="GFO_IDH_MocA_C3"/>
    <property type="match status" value="1"/>
</dbReference>
<name>A0ABV8SZK1_9GAMM</name>
<dbReference type="SUPFAM" id="SSF51735">
    <property type="entry name" value="NAD(P)-binding Rossmann-fold domains"/>
    <property type="match status" value="1"/>
</dbReference>
<dbReference type="InterPro" id="IPR036291">
    <property type="entry name" value="NAD(P)-bd_dom_sf"/>
</dbReference>
<organism evidence="3 4">
    <name type="scientific">Steroidobacter flavus</name>
    <dbReference type="NCBI Taxonomy" id="1842136"/>
    <lineage>
        <taxon>Bacteria</taxon>
        <taxon>Pseudomonadati</taxon>
        <taxon>Pseudomonadota</taxon>
        <taxon>Gammaproteobacteria</taxon>
        <taxon>Steroidobacterales</taxon>
        <taxon>Steroidobacteraceae</taxon>
        <taxon>Steroidobacter</taxon>
    </lineage>
</organism>
<dbReference type="RefSeq" id="WP_380600859.1">
    <property type="nucleotide sequence ID" value="NZ_JBHSDU010000010.1"/>
</dbReference>
<dbReference type="SUPFAM" id="SSF55347">
    <property type="entry name" value="Glyceraldehyde-3-phosphate dehydrogenase-like, C-terminal domain"/>
    <property type="match status" value="1"/>
</dbReference>
<dbReference type="Pfam" id="PF01408">
    <property type="entry name" value="GFO_IDH_MocA"/>
    <property type="match status" value="1"/>
</dbReference>
<dbReference type="InterPro" id="IPR000683">
    <property type="entry name" value="Gfo/Idh/MocA-like_OxRdtase_N"/>
</dbReference>
<protein>
    <submittedName>
        <fullName evidence="3">Gfo/Idh/MocA family protein</fullName>
    </submittedName>
</protein>
<dbReference type="PANTHER" id="PTHR43708">
    <property type="entry name" value="CONSERVED EXPRESSED OXIDOREDUCTASE (EUROFUNG)"/>
    <property type="match status" value="1"/>
</dbReference>
<dbReference type="InterPro" id="IPR055170">
    <property type="entry name" value="GFO_IDH_MocA-like_dom"/>
</dbReference>
<dbReference type="Gene3D" id="3.40.50.720">
    <property type="entry name" value="NAD(P)-binding Rossmann-like Domain"/>
    <property type="match status" value="1"/>
</dbReference>
<reference evidence="4" key="1">
    <citation type="journal article" date="2019" name="Int. J. Syst. Evol. Microbiol.">
        <title>The Global Catalogue of Microorganisms (GCM) 10K type strain sequencing project: providing services to taxonomists for standard genome sequencing and annotation.</title>
        <authorList>
            <consortium name="The Broad Institute Genomics Platform"/>
            <consortium name="The Broad Institute Genome Sequencing Center for Infectious Disease"/>
            <person name="Wu L."/>
            <person name="Ma J."/>
        </authorList>
    </citation>
    <scope>NUCLEOTIDE SEQUENCE [LARGE SCALE GENOMIC DNA]</scope>
    <source>
        <strain evidence="4">CGMCC 1.10759</strain>
    </source>
</reference>
<evidence type="ECO:0000313" key="3">
    <source>
        <dbReference type="EMBL" id="MFC4311909.1"/>
    </source>
</evidence>
<proteinExistence type="predicted"/>
<dbReference type="InterPro" id="IPR051317">
    <property type="entry name" value="Gfo/Idh/MocA_oxidoreduct"/>
</dbReference>